<dbReference type="Pfam" id="PF07963">
    <property type="entry name" value="N_methyl"/>
    <property type="match status" value="1"/>
</dbReference>
<dbReference type="OrthoDB" id="5653962at2"/>
<gene>
    <name evidence="2" type="ORF">Lspi_1493</name>
</gene>
<evidence type="ECO:0000256" key="1">
    <source>
        <dbReference type="SAM" id="Phobius"/>
    </source>
</evidence>
<organism evidence="2 3">
    <name type="scientific">Legionella spiritensis</name>
    <dbReference type="NCBI Taxonomy" id="452"/>
    <lineage>
        <taxon>Bacteria</taxon>
        <taxon>Pseudomonadati</taxon>
        <taxon>Pseudomonadota</taxon>
        <taxon>Gammaproteobacteria</taxon>
        <taxon>Legionellales</taxon>
        <taxon>Legionellaceae</taxon>
        <taxon>Legionella</taxon>
    </lineage>
</organism>
<dbReference type="NCBIfam" id="TIGR02532">
    <property type="entry name" value="IV_pilin_GFxxxE"/>
    <property type="match status" value="1"/>
</dbReference>
<comment type="caution">
    <text evidence="2">The sequence shown here is derived from an EMBL/GenBank/DDBJ whole genome shotgun (WGS) entry which is preliminary data.</text>
</comment>
<dbReference type="InterPro" id="IPR012902">
    <property type="entry name" value="N_methyl_site"/>
</dbReference>
<sequence>MSGMTGRYSSGFSLVELMLGITILGIICAACLPFYRESYNKTEITVIEKEIEGIVQYVRNRALLTGTNLTLNPLAGDWSRGMLLFPDNKTHHLSSGDHLLFQWPWHFNKHIQVKWLGFQSKDFLVFSGNIRRASSNGHFVILHRRVEVGRVVVNRIGRVL</sequence>
<feature type="transmembrane region" description="Helical" evidence="1">
    <location>
        <begin position="12"/>
        <end position="35"/>
    </location>
</feature>
<evidence type="ECO:0000313" key="3">
    <source>
        <dbReference type="Proteomes" id="UP000054877"/>
    </source>
</evidence>
<keyword evidence="1" id="KW-0812">Transmembrane</keyword>
<dbReference type="AlphaFoldDB" id="A0A0W0Z5I4"/>
<reference evidence="2 3" key="1">
    <citation type="submission" date="2015-11" db="EMBL/GenBank/DDBJ databases">
        <title>Genomic analysis of 38 Legionella species identifies large and diverse effector repertoires.</title>
        <authorList>
            <person name="Burstein D."/>
            <person name="Amaro F."/>
            <person name="Zusman T."/>
            <person name="Lifshitz Z."/>
            <person name="Cohen O."/>
            <person name="Gilbert J.A."/>
            <person name="Pupko T."/>
            <person name="Shuman H.A."/>
            <person name="Segal G."/>
        </authorList>
    </citation>
    <scope>NUCLEOTIDE SEQUENCE [LARGE SCALE GENOMIC DNA]</scope>
    <source>
        <strain evidence="2 3">Mt.St.Helens-9</strain>
    </source>
</reference>
<keyword evidence="1" id="KW-0472">Membrane</keyword>
<dbReference type="STRING" id="452.Lspi_1493"/>
<keyword evidence="3" id="KW-1185">Reference proteome</keyword>
<dbReference type="PATRIC" id="fig|452.5.peg.1647"/>
<dbReference type="Proteomes" id="UP000054877">
    <property type="component" value="Unassembled WGS sequence"/>
</dbReference>
<dbReference type="InterPro" id="IPR045584">
    <property type="entry name" value="Pilin-like"/>
</dbReference>
<dbReference type="Gene3D" id="3.55.40.10">
    <property type="entry name" value="minor pseudopilin epsh domain"/>
    <property type="match status" value="1"/>
</dbReference>
<name>A0A0W0Z5I4_LEGSP</name>
<dbReference type="SUPFAM" id="SSF54523">
    <property type="entry name" value="Pili subunits"/>
    <property type="match status" value="1"/>
</dbReference>
<evidence type="ECO:0000313" key="2">
    <source>
        <dbReference type="EMBL" id="KTD63974.1"/>
    </source>
</evidence>
<proteinExistence type="predicted"/>
<protein>
    <submittedName>
        <fullName evidence="2">Tfp type 4 fimbrial pilin related signal peptide protein domain protein</fullName>
    </submittedName>
</protein>
<accession>A0A0W0Z5I4</accession>
<dbReference type="EMBL" id="LNYX01000014">
    <property type="protein sequence ID" value="KTD63974.1"/>
    <property type="molecule type" value="Genomic_DNA"/>
</dbReference>
<keyword evidence="1" id="KW-1133">Transmembrane helix</keyword>